<dbReference type="Proteomes" id="UP001271249">
    <property type="component" value="Unassembled WGS sequence"/>
</dbReference>
<organism evidence="1 2">
    <name type="scientific">Mesorhizobium captivum</name>
    <dbReference type="NCBI Taxonomy" id="3072319"/>
    <lineage>
        <taxon>Bacteria</taxon>
        <taxon>Pseudomonadati</taxon>
        <taxon>Pseudomonadota</taxon>
        <taxon>Alphaproteobacteria</taxon>
        <taxon>Hyphomicrobiales</taxon>
        <taxon>Phyllobacteriaceae</taxon>
        <taxon>Mesorhizobium</taxon>
    </lineage>
</organism>
<gene>
    <name evidence="1" type="ORF">RFN29_27860</name>
</gene>
<keyword evidence="2" id="KW-1185">Reference proteome</keyword>
<dbReference type="RefSeq" id="WP_320229157.1">
    <property type="nucleotide sequence ID" value="NZ_JAVIJC010000038.1"/>
</dbReference>
<dbReference type="EMBL" id="JAVIJC010000038">
    <property type="protein sequence ID" value="MDX8495380.1"/>
    <property type="molecule type" value="Genomic_DNA"/>
</dbReference>
<name>A0ABU4ZAQ5_9HYPH</name>
<reference evidence="1 2" key="1">
    <citation type="submission" date="2023-08" db="EMBL/GenBank/DDBJ databases">
        <title>Implementing the SeqCode for naming new Mesorhizobium species isolated from Vachellia karroo root nodules.</title>
        <authorList>
            <person name="Van Lill M."/>
        </authorList>
    </citation>
    <scope>NUCLEOTIDE SEQUENCE [LARGE SCALE GENOMIC DNA]</scope>
    <source>
        <strain evidence="1 2">VK22B</strain>
    </source>
</reference>
<evidence type="ECO:0000313" key="2">
    <source>
        <dbReference type="Proteomes" id="UP001271249"/>
    </source>
</evidence>
<evidence type="ECO:0000313" key="1">
    <source>
        <dbReference type="EMBL" id="MDX8495380.1"/>
    </source>
</evidence>
<comment type="caution">
    <text evidence="1">The sequence shown here is derived from an EMBL/GenBank/DDBJ whole genome shotgun (WGS) entry which is preliminary data.</text>
</comment>
<proteinExistence type="predicted"/>
<sequence length="56" mass="6329">MPISAATALLNRGSFYRSVGLTDVAYAETLPPPFDGERWRREHHDEQLYDHALGSL</sequence>
<accession>A0ABU4ZAQ5</accession>
<protein>
    <submittedName>
        <fullName evidence="1">Uncharacterized protein</fullName>
    </submittedName>
</protein>